<comment type="subcellular location">
    <subcellularLocation>
        <location evidence="6">Cell membrane</location>
        <topology evidence="6">Multi-pass membrane protein</topology>
    </subcellularLocation>
    <subcellularLocation>
        <location evidence="1">Membrane</location>
    </subcellularLocation>
</comment>
<evidence type="ECO:0000256" key="5">
    <source>
        <dbReference type="ARBA" id="ARBA00023136"/>
    </source>
</evidence>
<dbReference type="InterPro" id="IPR002994">
    <property type="entry name" value="Surf1/Shy1"/>
</dbReference>
<dbReference type="PANTHER" id="PTHR23427:SF2">
    <property type="entry name" value="SURFEIT LOCUS PROTEIN 1"/>
    <property type="match status" value="1"/>
</dbReference>
<dbReference type="AlphaFoldDB" id="A0A918XV18"/>
<organism evidence="7 8">
    <name type="scientific">Thalassobaculum fulvum</name>
    <dbReference type="NCBI Taxonomy" id="1633335"/>
    <lineage>
        <taxon>Bacteria</taxon>
        <taxon>Pseudomonadati</taxon>
        <taxon>Pseudomonadota</taxon>
        <taxon>Alphaproteobacteria</taxon>
        <taxon>Rhodospirillales</taxon>
        <taxon>Thalassobaculaceae</taxon>
        <taxon>Thalassobaculum</taxon>
    </lineage>
</organism>
<protein>
    <recommendedName>
        <fullName evidence="6">SURF1-like protein</fullName>
    </recommendedName>
</protein>
<dbReference type="Proteomes" id="UP000630353">
    <property type="component" value="Unassembled WGS sequence"/>
</dbReference>
<keyword evidence="8" id="KW-1185">Reference proteome</keyword>
<evidence type="ECO:0000256" key="2">
    <source>
        <dbReference type="ARBA" id="ARBA00007165"/>
    </source>
</evidence>
<dbReference type="GO" id="GO:0005886">
    <property type="term" value="C:plasma membrane"/>
    <property type="evidence" value="ECO:0007669"/>
    <property type="project" value="UniProtKB-SubCell"/>
</dbReference>
<feature type="transmembrane region" description="Helical" evidence="6">
    <location>
        <begin position="7"/>
        <end position="26"/>
    </location>
</feature>
<name>A0A918XV18_9PROT</name>
<proteinExistence type="inferred from homology"/>
<gene>
    <name evidence="7" type="ORF">GCM10017083_37860</name>
</gene>
<comment type="similarity">
    <text evidence="2 6">Belongs to the SURF1 family.</text>
</comment>
<evidence type="ECO:0000313" key="7">
    <source>
        <dbReference type="EMBL" id="GHD57007.1"/>
    </source>
</evidence>
<dbReference type="RefSeq" id="WP_189992536.1">
    <property type="nucleotide sequence ID" value="NZ_BMZS01000009.1"/>
</dbReference>
<evidence type="ECO:0000256" key="6">
    <source>
        <dbReference type="RuleBase" id="RU363076"/>
    </source>
</evidence>
<accession>A0A918XV18</accession>
<dbReference type="InterPro" id="IPR045214">
    <property type="entry name" value="Surf1/Surf4"/>
</dbReference>
<comment type="caution">
    <text evidence="7">The sequence shown here is derived from an EMBL/GenBank/DDBJ whole genome shotgun (WGS) entry which is preliminary data.</text>
</comment>
<feature type="transmembrane region" description="Helical" evidence="6">
    <location>
        <begin position="207"/>
        <end position="227"/>
    </location>
</feature>
<dbReference type="EMBL" id="BMZS01000009">
    <property type="protein sequence ID" value="GHD57007.1"/>
    <property type="molecule type" value="Genomic_DNA"/>
</dbReference>
<dbReference type="CDD" id="cd06662">
    <property type="entry name" value="SURF1"/>
    <property type="match status" value="1"/>
</dbReference>
<dbReference type="Pfam" id="PF02104">
    <property type="entry name" value="SURF1"/>
    <property type="match status" value="1"/>
</dbReference>
<keyword evidence="3 6" id="KW-0812">Transmembrane</keyword>
<evidence type="ECO:0000256" key="1">
    <source>
        <dbReference type="ARBA" id="ARBA00004370"/>
    </source>
</evidence>
<dbReference type="PROSITE" id="PS50895">
    <property type="entry name" value="SURF1"/>
    <property type="match status" value="1"/>
</dbReference>
<reference evidence="7" key="2">
    <citation type="submission" date="2020-09" db="EMBL/GenBank/DDBJ databases">
        <authorList>
            <person name="Sun Q."/>
            <person name="Kim S."/>
        </authorList>
    </citation>
    <scope>NUCLEOTIDE SEQUENCE</scope>
    <source>
        <strain evidence="7">KCTC 42651</strain>
    </source>
</reference>
<evidence type="ECO:0000313" key="8">
    <source>
        <dbReference type="Proteomes" id="UP000630353"/>
    </source>
</evidence>
<evidence type="ECO:0000256" key="4">
    <source>
        <dbReference type="ARBA" id="ARBA00022989"/>
    </source>
</evidence>
<dbReference type="PANTHER" id="PTHR23427">
    <property type="entry name" value="SURFEIT LOCUS PROTEIN"/>
    <property type="match status" value="1"/>
</dbReference>
<keyword evidence="6" id="KW-1003">Cell membrane</keyword>
<sequence>MPFRPRLWPTLFTVPAVLMMVGLGIWQLDRLAWKTALIDSFESRVNEAPVAPPAAVDDAEAWRFRHVRATGHFLNDKELQLTGRPFEGNAGFHVLTPFVVDGGPTVLVNRGWVPLDRRRPQDRPETLKGGTVTIDGIVRIAGQKGAFVPDNEPDRDIWFTVDPRQMAAHLGIGPVAGYYVDVLRPGAKPTELPIGAVPTIQVRNEHLQYALTWFLLAATLIVVYVVWHVQADRKEREDRA</sequence>
<keyword evidence="4 6" id="KW-1133">Transmembrane helix</keyword>
<evidence type="ECO:0000256" key="3">
    <source>
        <dbReference type="ARBA" id="ARBA00022692"/>
    </source>
</evidence>
<keyword evidence="5 6" id="KW-0472">Membrane</keyword>
<reference evidence="7" key="1">
    <citation type="journal article" date="2014" name="Int. J. Syst. Evol. Microbiol.">
        <title>Complete genome sequence of Corynebacterium casei LMG S-19264T (=DSM 44701T), isolated from a smear-ripened cheese.</title>
        <authorList>
            <consortium name="US DOE Joint Genome Institute (JGI-PGF)"/>
            <person name="Walter F."/>
            <person name="Albersmeier A."/>
            <person name="Kalinowski J."/>
            <person name="Ruckert C."/>
        </authorList>
    </citation>
    <scope>NUCLEOTIDE SEQUENCE</scope>
    <source>
        <strain evidence="7">KCTC 42651</strain>
    </source>
</reference>